<dbReference type="GO" id="GO:0016787">
    <property type="term" value="F:hydrolase activity"/>
    <property type="evidence" value="ECO:0007669"/>
    <property type="project" value="UniProtKB-KW"/>
</dbReference>
<comment type="caution">
    <text evidence="1">The sequence shown here is derived from an EMBL/GenBank/DDBJ whole genome shotgun (WGS) entry which is preliminary data.</text>
</comment>
<dbReference type="Gene3D" id="3.40.50.1820">
    <property type="entry name" value="alpha/beta hydrolase"/>
    <property type="match status" value="1"/>
</dbReference>
<feature type="non-terminal residue" evidence="1">
    <location>
        <position position="1"/>
    </location>
</feature>
<keyword evidence="1" id="KW-0378">Hydrolase</keyword>
<accession>A0A4S9SGW1</accession>
<dbReference type="AlphaFoldDB" id="A0A4S9SGW1"/>
<evidence type="ECO:0000313" key="2">
    <source>
        <dbReference type="Proteomes" id="UP000310121"/>
    </source>
</evidence>
<proteinExistence type="predicted"/>
<name>A0A4S9SGW1_AURPU</name>
<reference evidence="1 2" key="1">
    <citation type="submission" date="2018-10" db="EMBL/GenBank/DDBJ databases">
        <title>Fifty Aureobasidium pullulans genomes reveal a recombining polyextremotolerant generalist.</title>
        <authorList>
            <person name="Gostincar C."/>
            <person name="Turk M."/>
            <person name="Zajc J."/>
            <person name="Gunde-Cimerman N."/>
        </authorList>
    </citation>
    <scope>NUCLEOTIDE SEQUENCE [LARGE SCALE GENOMIC DNA]</scope>
    <source>
        <strain evidence="1 2">EXF-3844</strain>
    </source>
</reference>
<evidence type="ECO:0000313" key="1">
    <source>
        <dbReference type="EMBL" id="THZ10168.1"/>
    </source>
</evidence>
<organism evidence="1 2">
    <name type="scientific">Aureobasidium pullulans</name>
    <name type="common">Black yeast</name>
    <name type="synonym">Pullularia pullulans</name>
    <dbReference type="NCBI Taxonomy" id="5580"/>
    <lineage>
        <taxon>Eukaryota</taxon>
        <taxon>Fungi</taxon>
        <taxon>Dikarya</taxon>
        <taxon>Ascomycota</taxon>
        <taxon>Pezizomycotina</taxon>
        <taxon>Dothideomycetes</taxon>
        <taxon>Dothideomycetidae</taxon>
        <taxon>Dothideales</taxon>
        <taxon>Saccotheciaceae</taxon>
        <taxon>Aureobasidium</taxon>
    </lineage>
</organism>
<protein>
    <submittedName>
        <fullName evidence="1">Alpha/beta-hydrolase</fullName>
    </submittedName>
</protein>
<dbReference type="SUPFAM" id="SSF53474">
    <property type="entry name" value="alpha/beta-Hydrolases"/>
    <property type="match status" value="1"/>
</dbReference>
<gene>
    <name evidence="1" type="ORF">D6C90_10570</name>
</gene>
<dbReference type="Proteomes" id="UP000310121">
    <property type="component" value="Unassembled WGS sequence"/>
</dbReference>
<dbReference type="EMBL" id="QZBN01002532">
    <property type="protein sequence ID" value="THZ10168.1"/>
    <property type="molecule type" value="Genomic_DNA"/>
</dbReference>
<dbReference type="InterPro" id="IPR029058">
    <property type="entry name" value="AB_hydrolase_fold"/>
</dbReference>
<sequence>YQSQYLSALAILDIGYNAPGTDLNQTYVEAYNNYSQATFRYPVLGYWYYFDEPDAHGLLDAHLDSLYSLMYSSDTPKVMVENFNTIDALQEWLAADRRAEFGNDFITNSTREQWKTITRAQGGLEAGLKWYKSYLRGINSADEDEIRSMSGVIEQPSLFIGAEKDSVGIPSEQLLSTLPFAPGMQIRTVSAGHFLHIEKADEVNEVLYNFIQSLQ</sequence>